<evidence type="ECO:0000313" key="3">
    <source>
        <dbReference type="EMBL" id="SVD24805.1"/>
    </source>
</evidence>
<dbReference type="Pfam" id="PF09976">
    <property type="entry name" value="TPR_21"/>
    <property type="match status" value="1"/>
</dbReference>
<dbReference type="InterPro" id="IPR011990">
    <property type="entry name" value="TPR-like_helical_dom_sf"/>
</dbReference>
<dbReference type="EMBL" id="UINC01138699">
    <property type="protein sequence ID" value="SVD24805.1"/>
    <property type="molecule type" value="Genomic_DNA"/>
</dbReference>
<keyword evidence="1" id="KW-0812">Transmembrane</keyword>
<dbReference type="SUPFAM" id="SSF48452">
    <property type="entry name" value="TPR-like"/>
    <property type="match status" value="1"/>
</dbReference>
<protein>
    <recommendedName>
        <fullName evidence="2">Ancillary SecYEG translocon subunit/Cell division coordinator CpoB TPR domain-containing protein</fullName>
    </recommendedName>
</protein>
<organism evidence="3">
    <name type="scientific">marine metagenome</name>
    <dbReference type="NCBI Taxonomy" id="408172"/>
    <lineage>
        <taxon>unclassified sequences</taxon>
        <taxon>metagenomes</taxon>
        <taxon>ecological metagenomes</taxon>
    </lineage>
</organism>
<feature type="non-terminal residue" evidence="3">
    <location>
        <position position="1"/>
    </location>
</feature>
<evidence type="ECO:0000259" key="2">
    <source>
        <dbReference type="Pfam" id="PF09976"/>
    </source>
</evidence>
<name>A0A382TSU6_9ZZZZ</name>
<keyword evidence="1" id="KW-1133">Transmembrane helix</keyword>
<sequence length="216" mass="23959">TKKEIQRDPFLESMDKAQSHFEHHRANYFKGVVGIIVLFIAFNVISDKRSGRNNEANAALGKALVALEQGDTKNAQFQLESILSEYSGSKSAEIAGYHIGKIMYASEDYTGAEIHLLQYLNDQTVDMLIPSTAIMLAGISERNGDTVAALSYFDTGMNWSKGKHDKRILNLEKAKLNYKQGNIEDAKHIVGEILSEKDLTPVQKQIAEELLGKITG</sequence>
<keyword evidence="1" id="KW-0472">Membrane</keyword>
<dbReference type="AlphaFoldDB" id="A0A382TSU6"/>
<reference evidence="3" key="1">
    <citation type="submission" date="2018-05" db="EMBL/GenBank/DDBJ databases">
        <authorList>
            <person name="Lanie J.A."/>
            <person name="Ng W.-L."/>
            <person name="Kazmierczak K.M."/>
            <person name="Andrzejewski T.M."/>
            <person name="Davidsen T.M."/>
            <person name="Wayne K.J."/>
            <person name="Tettelin H."/>
            <person name="Glass J.I."/>
            <person name="Rusch D."/>
            <person name="Podicherti R."/>
            <person name="Tsui H.-C.T."/>
            <person name="Winkler M.E."/>
        </authorList>
    </citation>
    <scope>NUCLEOTIDE SEQUENCE</scope>
</reference>
<feature type="transmembrane region" description="Helical" evidence="1">
    <location>
        <begin position="28"/>
        <end position="45"/>
    </location>
</feature>
<gene>
    <name evidence="3" type="ORF">METZ01_LOCUS377659</name>
</gene>
<proteinExistence type="predicted"/>
<evidence type="ECO:0000256" key="1">
    <source>
        <dbReference type="SAM" id="Phobius"/>
    </source>
</evidence>
<dbReference type="Gene3D" id="1.25.40.10">
    <property type="entry name" value="Tetratricopeptide repeat domain"/>
    <property type="match status" value="1"/>
</dbReference>
<dbReference type="InterPro" id="IPR018704">
    <property type="entry name" value="SecYEG/CpoB_TPR"/>
</dbReference>
<feature type="domain" description="Ancillary SecYEG translocon subunit/Cell division coordinator CpoB TPR" evidence="2">
    <location>
        <begin position="29"/>
        <end position="154"/>
    </location>
</feature>
<accession>A0A382TSU6</accession>